<dbReference type="GO" id="GO:0004842">
    <property type="term" value="F:ubiquitin-protein transferase activity"/>
    <property type="evidence" value="ECO:0007669"/>
    <property type="project" value="InterPro"/>
</dbReference>
<dbReference type="InterPro" id="IPR019775">
    <property type="entry name" value="WD40_repeat_CS"/>
</dbReference>
<gene>
    <name evidence="2" type="primary">LOC115214765</name>
</gene>
<evidence type="ECO:0000313" key="2">
    <source>
        <dbReference type="RefSeq" id="XP_029639652.1"/>
    </source>
</evidence>
<dbReference type="InterPro" id="IPR001680">
    <property type="entry name" value="WD40_rpt"/>
</dbReference>
<dbReference type="Gene3D" id="3.30.40.10">
    <property type="entry name" value="Zinc/RING finger domain, C3HC4 (zinc finger)"/>
    <property type="match status" value="2"/>
</dbReference>
<dbReference type="GO" id="GO:0016567">
    <property type="term" value="P:protein ubiquitination"/>
    <property type="evidence" value="ECO:0007669"/>
    <property type="project" value="InterPro"/>
</dbReference>
<organism evidence="1 2">
    <name type="scientific">Octopus sinensis</name>
    <name type="common">East Asian common octopus</name>
    <dbReference type="NCBI Taxonomy" id="2607531"/>
    <lineage>
        <taxon>Eukaryota</taxon>
        <taxon>Metazoa</taxon>
        <taxon>Spiralia</taxon>
        <taxon>Lophotrochozoa</taxon>
        <taxon>Mollusca</taxon>
        <taxon>Cephalopoda</taxon>
        <taxon>Coleoidea</taxon>
        <taxon>Octopodiformes</taxon>
        <taxon>Octopoda</taxon>
        <taxon>Incirrata</taxon>
        <taxon>Octopodidae</taxon>
        <taxon>Octopus</taxon>
    </lineage>
</organism>
<dbReference type="Proteomes" id="UP000515154">
    <property type="component" value="Linkage group LG8"/>
</dbReference>
<dbReference type="SUPFAM" id="SSF49599">
    <property type="entry name" value="TRAF domain-like"/>
    <property type="match status" value="1"/>
</dbReference>
<dbReference type="InterPro" id="IPR001841">
    <property type="entry name" value="Znf_RING"/>
</dbReference>
<dbReference type="SUPFAM" id="SSF50978">
    <property type="entry name" value="WD40 repeat-like"/>
    <property type="match status" value="1"/>
</dbReference>
<dbReference type="InterPro" id="IPR036322">
    <property type="entry name" value="WD40_repeat_dom_sf"/>
</dbReference>
<dbReference type="PROSITE" id="PS50082">
    <property type="entry name" value="WD_REPEATS_2"/>
    <property type="match status" value="4"/>
</dbReference>
<name>A0A6P7SMK0_9MOLL</name>
<dbReference type="InterPro" id="IPR027370">
    <property type="entry name" value="Znf-RING_euk"/>
</dbReference>
<dbReference type="PROSITE" id="PS50294">
    <property type="entry name" value="WD_REPEATS_REGION"/>
    <property type="match status" value="3"/>
</dbReference>
<dbReference type="PROSITE" id="PS00678">
    <property type="entry name" value="WD_REPEATS_1"/>
    <property type="match status" value="1"/>
</dbReference>
<keyword evidence="1" id="KW-1185">Reference proteome</keyword>
<dbReference type="GO" id="GO:0000027">
    <property type="term" value="P:ribosomal large subunit assembly"/>
    <property type="evidence" value="ECO:0007669"/>
    <property type="project" value="TreeGrafter"/>
</dbReference>
<evidence type="ECO:0000313" key="1">
    <source>
        <dbReference type="Proteomes" id="UP000515154"/>
    </source>
</evidence>
<dbReference type="SMART" id="SM00320">
    <property type="entry name" value="WD40"/>
    <property type="match status" value="7"/>
</dbReference>
<dbReference type="PRINTS" id="PR00320">
    <property type="entry name" value="GPROTEINBRPT"/>
</dbReference>
<dbReference type="Pfam" id="PF00400">
    <property type="entry name" value="WD40"/>
    <property type="match status" value="4"/>
</dbReference>
<dbReference type="Pfam" id="PF02176">
    <property type="entry name" value="zf-TRAF"/>
    <property type="match status" value="1"/>
</dbReference>
<dbReference type="PANTHER" id="PTHR19848">
    <property type="entry name" value="WD40 REPEAT PROTEIN"/>
    <property type="match status" value="1"/>
</dbReference>
<dbReference type="PANTHER" id="PTHR19848:SF6">
    <property type="entry name" value="E3 UBIQUITIN-PROTEIN LIGASE TRAF7"/>
    <property type="match status" value="1"/>
</dbReference>
<dbReference type="InterPro" id="IPR003613">
    <property type="entry name" value="Ubox_domain"/>
</dbReference>
<dbReference type="AlphaFoldDB" id="A0A6P7SMK0"/>
<dbReference type="SMART" id="SM00504">
    <property type="entry name" value="Ubox"/>
    <property type="match status" value="1"/>
</dbReference>
<dbReference type="FunFam" id="2.130.10.10:FF:000067">
    <property type="entry name" value="Putative E3 ubiquitin-protein ligase TRAF7"/>
    <property type="match status" value="1"/>
</dbReference>
<accession>A0A6P7SMK0</accession>
<dbReference type="GO" id="GO:0005730">
    <property type="term" value="C:nucleolus"/>
    <property type="evidence" value="ECO:0007669"/>
    <property type="project" value="TreeGrafter"/>
</dbReference>
<dbReference type="RefSeq" id="XP_029639652.1">
    <property type="nucleotide sequence ID" value="XM_029783792.2"/>
</dbReference>
<dbReference type="InterPro" id="IPR015943">
    <property type="entry name" value="WD40/YVTN_repeat-like_dom_sf"/>
</dbReference>
<dbReference type="SUPFAM" id="SSF57850">
    <property type="entry name" value="RING/U-box"/>
    <property type="match status" value="1"/>
</dbReference>
<proteinExistence type="predicted"/>
<dbReference type="Pfam" id="PF13445">
    <property type="entry name" value="zf-RING_UBOX"/>
    <property type="match status" value="1"/>
</dbReference>
<dbReference type="InterPro" id="IPR013083">
    <property type="entry name" value="Znf_RING/FYVE/PHD"/>
</dbReference>
<dbReference type="InterPro" id="IPR017907">
    <property type="entry name" value="Znf_RING_CS"/>
</dbReference>
<dbReference type="InterPro" id="IPR001293">
    <property type="entry name" value="Znf_TRAF"/>
</dbReference>
<reference evidence="2" key="1">
    <citation type="submission" date="2025-08" db="UniProtKB">
        <authorList>
            <consortium name="RefSeq"/>
        </authorList>
    </citation>
    <scope>IDENTIFICATION</scope>
</reference>
<dbReference type="PROSITE" id="PS50145">
    <property type="entry name" value="ZF_TRAF"/>
    <property type="match status" value="1"/>
</dbReference>
<protein>
    <submittedName>
        <fullName evidence="2">E3 ubiquitin-protein ligase TRAF7 isoform X2</fullName>
    </submittedName>
</protein>
<dbReference type="PROSITE" id="PS00518">
    <property type="entry name" value="ZF_RING_1"/>
    <property type="match status" value="1"/>
</dbReference>
<dbReference type="GO" id="GO:0007219">
    <property type="term" value="P:Notch signaling pathway"/>
    <property type="evidence" value="ECO:0007669"/>
    <property type="project" value="TreeGrafter"/>
</dbReference>
<dbReference type="InterPro" id="IPR020472">
    <property type="entry name" value="WD40_PAC1"/>
</dbReference>
<dbReference type="SMART" id="SM00184">
    <property type="entry name" value="RING"/>
    <property type="match status" value="1"/>
</dbReference>
<dbReference type="PROSITE" id="PS50089">
    <property type="entry name" value="ZF_RING_2"/>
    <property type="match status" value="1"/>
</dbReference>
<dbReference type="CDD" id="cd00200">
    <property type="entry name" value="WD40"/>
    <property type="match status" value="1"/>
</dbReference>
<dbReference type="GO" id="GO:0008270">
    <property type="term" value="F:zinc ion binding"/>
    <property type="evidence" value="ECO:0007669"/>
    <property type="project" value="UniProtKB-KW"/>
</dbReference>
<sequence>MSTRSSKELHNDISTIDGCNTEKNIKATDAMTVSNSPLLTATKLKLISNEDTLSRESAIASYSPSETSDYNGLSQSEAASITSSSSFLAPKLKVTDEDNHSLADPTNAASNSSLFSLSDNSEYNVDIIVFQEEANKKLFCRLCDRVFKDPVIVSCGHTYCRRCVNNHSDDTCPVDNQKLMIVVANIAVSEQIGELQIHCKYGCKPSEDGSPHVVDTTKCPVIVKLSNRRVHEDECDFVPVECPNNVGCPSLLKKDLESHLRICNNVMCPHQKYGCDFIGTQDDLVIHLRTCKLEGMKDFLQRTDEKIAELQFSLNSKEHEISFLRSMLGKLSERVETLEKTVDMRVDLLEHKQNCIMTEVIDNRRENALVAEEISNINKRLNIGVQLAGYDDPQRMFKCRGTFVGHQGPVWCLCVFGDYLYSGSSDKTIKVWDTSTSYKCTKTLEGHTGIVLALCVYGNKLYSGSHDCNIIVWSIDTLEMLKAIESHDNPVCTLASARNKLFSGSLKVIRVWDAQTHELKKEITGLNHWVRALVSTNNHLYSGSYQTIKMWDLETLECIRMLETSGGSVYSIAVTDHHILCGTYENCIHVWELGTYNQVTTLMGHSGTVYALAVLHTNPGTKVFSASYDRSLRVWSMDNMICTQTLMRHQGSVACLAVSRGRLFSGAVDSTVKVWQ</sequence>
<dbReference type="Gene3D" id="2.130.10.10">
    <property type="entry name" value="YVTN repeat-like/Quinoprotein amine dehydrogenase"/>
    <property type="match status" value="2"/>
</dbReference>
<dbReference type="CDD" id="cd16644">
    <property type="entry name" value="mRING-HC-C3HC3D_TRAF7"/>
    <property type="match status" value="1"/>
</dbReference>